<keyword evidence="5" id="KW-1133">Transmembrane helix</keyword>
<name>A0A2Z7CJG2_9LAMI</name>
<dbReference type="EMBL" id="KQ995322">
    <property type="protein sequence ID" value="KZV47078.1"/>
    <property type="molecule type" value="Genomic_DNA"/>
</dbReference>
<evidence type="ECO:0000259" key="6">
    <source>
        <dbReference type="PROSITE" id="PS51292"/>
    </source>
</evidence>
<feature type="domain" description="RING-CH-type" evidence="6">
    <location>
        <begin position="121"/>
        <end position="189"/>
    </location>
</feature>
<keyword evidence="2" id="KW-0863">Zinc-finger</keyword>
<dbReference type="InterPro" id="IPR011016">
    <property type="entry name" value="Znf_RING-CH"/>
</dbReference>
<dbReference type="Proteomes" id="UP000250235">
    <property type="component" value="Unassembled WGS sequence"/>
</dbReference>
<evidence type="ECO:0000256" key="1">
    <source>
        <dbReference type="ARBA" id="ARBA00022723"/>
    </source>
</evidence>
<dbReference type="OrthoDB" id="1912066at2759"/>
<evidence type="ECO:0000313" key="8">
    <source>
        <dbReference type="Proteomes" id="UP000250235"/>
    </source>
</evidence>
<keyword evidence="1" id="KW-0479">Metal-binding</keyword>
<dbReference type="Gene3D" id="3.30.40.10">
    <property type="entry name" value="Zinc/RING finger domain, C3HC4 (zinc finger)"/>
    <property type="match status" value="1"/>
</dbReference>
<dbReference type="PANTHER" id="PTHR46214">
    <property type="entry name" value="ZINC FINGER, RING-CH-TYPE"/>
    <property type="match status" value="1"/>
</dbReference>
<keyword evidence="5" id="KW-0472">Membrane</keyword>
<evidence type="ECO:0000256" key="3">
    <source>
        <dbReference type="ARBA" id="ARBA00022833"/>
    </source>
</evidence>
<gene>
    <name evidence="7" type="ORF">F511_33931</name>
</gene>
<dbReference type="SMART" id="SM00744">
    <property type="entry name" value="RINGv"/>
    <property type="match status" value="1"/>
</dbReference>
<proteinExistence type="predicted"/>
<dbReference type="SUPFAM" id="SSF57850">
    <property type="entry name" value="RING/U-box"/>
    <property type="match status" value="1"/>
</dbReference>
<evidence type="ECO:0000313" key="7">
    <source>
        <dbReference type="EMBL" id="KZV47078.1"/>
    </source>
</evidence>
<evidence type="ECO:0000256" key="2">
    <source>
        <dbReference type="ARBA" id="ARBA00022771"/>
    </source>
</evidence>
<accession>A0A2Z7CJG2</accession>
<evidence type="ECO:0000256" key="4">
    <source>
        <dbReference type="SAM" id="MobiDB-lite"/>
    </source>
</evidence>
<feature type="compositionally biased region" description="Basic and acidic residues" evidence="4">
    <location>
        <begin position="1"/>
        <end position="23"/>
    </location>
</feature>
<dbReference type="PANTHER" id="PTHR46214:SF30">
    <property type="entry name" value="OS01G0850200 PROTEIN"/>
    <property type="match status" value="1"/>
</dbReference>
<feature type="transmembrane region" description="Helical" evidence="5">
    <location>
        <begin position="221"/>
        <end position="240"/>
    </location>
</feature>
<dbReference type="GO" id="GO:0008270">
    <property type="term" value="F:zinc ion binding"/>
    <property type="evidence" value="ECO:0007669"/>
    <property type="project" value="UniProtKB-KW"/>
</dbReference>
<protein>
    <recommendedName>
        <fullName evidence="6">RING-CH-type domain-containing protein</fullName>
    </recommendedName>
</protein>
<dbReference type="AlphaFoldDB" id="A0A2Z7CJG2"/>
<dbReference type="PROSITE" id="PS51292">
    <property type="entry name" value="ZF_RING_CH"/>
    <property type="match status" value="1"/>
</dbReference>
<reference evidence="7 8" key="1">
    <citation type="journal article" date="2015" name="Proc. Natl. Acad. Sci. U.S.A.">
        <title>The resurrection genome of Boea hygrometrica: A blueprint for survival of dehydration.</title>
        <authorList>
            <person name="Xiao L."/>
            <person name="Yang G."/>
            <person name="Zhang L."/>
            <person name="Yang X."/>
            <person name="Zhao S."/>
            <person name="Ji Z."/>
            <person name="Zhou Q."/>
            <person name="Hu M."/>
            <person name="Wang Y."/>
            <person name="Chen M."/>
            <person name="Xu Y."/>
            <person name="Jin H."/>
            <person name="Xiao X."/>
            <person name="Hu G."/>
            <person name="Bao F."/>
            <person name="Hu Y."/>
            <person name="Wan P."/>
            <person name="Li L."/>
            <person name="Deng X."/>
            <person name="Kuang T."/>
            <person name="Xiang C."/>
            <person name="Zhu J.K."/>
            <person name="Oliver M.J."/>
            <person name="He Y."/>
        </authorList>
    </citation>
    <scope>NUCLEOTIDE SEQUENCE [LARGE SCALE GENOMIC DNA]</scope>
    <source>
        <strain evidence="8">cv. XS01</strain>
    </source>
</reference>
<sequence>MSTTGDIHDDTKPNEHADGGDFLHHHRRRIRRSSTECSSETITDGNSFYFSETDLDAIADGLMPVALADEPFPKCNSSSVSPGTLVIPRGRQRLDCPVFPCSGEDEVDLECGKSELNLQNDGEERELSCRICHLNFEGNCEDSKGEVRVELGCSCKGDLGVAHKHCAETWFEVKGNPICEICGAIALNFIGELENEVINIEVASQTSEVSSETRGFNHSHLVVTIMITFMVLTFAISYICHIK</sequence>
<keyword evidence="8" id="KW-1185">Reference proteome</keyword>
<feature type="region of interest" description="Disordered" evidence="4">
    <location>
        <begin position="1"/>
        <end position="25"/>
    </location>
</feature>
<dbReference type="InterPro" id="IPR013083">
    <property type="entry name" value="Znf_RING/FYVE/PHD"/>
</dbReference>
<evidence type="ECO:0000256" key="5">
    <source>
        <dbReference type="SAM" id="Phobius"/>
    </source>
</evidence>
<keyword evidence="3" id="KW-0862">Zinc</keyword>
<keyword evidence="5" id="KW-0812">Transmembrane</keyword>
<dbReference type="Pfam" id="PF12906">
    <property type="entry name" value="RINGv"/>
    <property type="match status" value="1"/>
</dbReference>
<organism evidence="7 8">
    <name type="scientific">Dorcoceras hygrometricum</name>
    <dbReference type="NCBI Taxonomy" id="472368"/>
    <lineage>
        <taxon>Eukaryota</taxon>
        <taxon>Viridiplantae</taxon>
        <taxon>Streptophyta</taxon>
        <taxon>Embryophyta</taxon>
        <taxon>Tracheophyta</taxon>
        <taxon>Spermatophyta</taxon>
        <taxon>Magnoliopsida</taxon>
        <taxon>eudicotyledons</taxon>
        <taxon>Gunneridae</taxon>
        <taxon>Pentapetalae</taxon>
        <taxon>asterids</taxon>
        <taxon>lamiids</taxon>
        <taxon>Lamiales</taxon>
        <taxon>Gesneriaceae</taxon>
        <taxon>Didymocarpoideae</taxon>
        <taxon>Trichosporeae</taxon>
        <taxon>Loxocarpinae</taxon>
        <taxon>Dorcoceras</taxon>
    </lineage>
</organism>